<evidence type="ECO:0000256" key="3">
    <source>
        <dbReference type="ARBA" id="ARBA00022989"/>
    </source>
</evidence>
<evidence type="ECO:0000256" key="6">
    <source>
        <dbReference type="SAM" id="SignalP"/>
    </source>
</evidence>
<keyword evidence="9" id="KW-1185">Reference proteome</keyword>
<feature type="transmembrane region" description="Helical" evidence="5">
    <location>
        <begin position="300"/>
        <end position="320"/>
    </location>
</feature>
<keyword evidence="2 5" id="KW-0812">Transmembrane</keyword>
<dbReference type="InterPro" id="IPR006011">
    <property type="entry name" value="Syntaxin_N"/>
</dbReference>
<dbReference type="GO" id="GO:0006906">
    <property type="term" value="P:vesicle fusion"/>
    <property type="evidence" value="ECO:0007669"/>
    <property type="project" value="TreeGrafter"/>
</dbReference>
<dbReference type="GO" id="GO:0005886">
    <property type="term" value="C:plasma membrane"/>
    <property type="evidence" value="ECO:0007669"/>
    <property type="project" value="TreeGrafter"/>
</dbReference>
<dbReference type="Gene3D" id="1.20.58.70">
    <property type="match status" value="1"/>
</dbReference>
<dbReference type="InterPro" id="IPR010989">
    <property type="entry name" value="SNARE"/>
</dbReference>
<feature type="non-terminal residue" evidence="8">
    <location>
        <position position="1"/>
    </location>
</feature>
<comment type="caution">
    <text evidence="8">The sequence shown here is derived from an EMBL/GenBank/DDBJ whole genome shotgun (WGS) entry which is preliminary data.</text>
</comment>
<gene>
    <name evidence="8" type="ORF">RclHR1_27700001</name>
</gene>
<feature type="chain" id="PRO_5016348507" description="Syntaxin N-terminal domain-containing protein" evidence="6">
    <location>
        <begin position="32"/>
        <end position="323"/>
    </location>
</feature>
<feature type="domain" description="Syntaxin N-terminal" evidence="7">
    <location>
        <begin position="60"/>
        <end position="179"/>
    </location>
</feature>
<dbReference type="GO" id="GO:0048278">
    <property type="term" value="P:vesicle docking"/>
    <property type="evidence" value="ECO:0007669"/>
    <property type="project" value="TreeGrafter"/>
</dbReference>
<comment type="subcellular location">
    <subcellularLocation>
        <location evidence="1">Membrane</location>
        <topology evidence="1">Single-pass type IV membrane protein</topology>
    </subcellularLocation>
</comment>
<dbReference type="GO" id="GO:0005484">
    <property type="term" value="F:SNAP receptor activity"/>
    <property type="evidence" value="ECO:0007669"/>
    <property type="project" value="TreeGrafter"/>
</dbReference>
<evidence type="ECO:0000313" key="8">
    <source>
        <dbReference type="EMBL" id="GBB96514.1"/>
    </source>
</evidence>
<evidence type="ECO:0000256" key="1">
    <source>
        <dbReference type="ARBA" id="ARBA00004211"/>
    </source>
</evidence>
<evidence type="ECO:0000256" key="2">
    <source>
        <dbReference type="ARBA" id="ARBA00022692"/>
    </source>
</evidence>
<evidence type="ECO:0000259" key="7">
    <source>
        <dbReference type="SMART" id="SM00503"/>
    </source>
</evidence>
<keyword evidence="3 5" id="KW-1133">Transmembrane helix</keyword>
<dbReference type="GO" id="GO:0031201">
    <property type="term" value="C:SNARE complex"/>
    <property type="evidence" value="ECO:0007669"/>
    <property type="project" value="TreeGrafter"/>
</dbReference>
<evidence type="ECO:0000256" key="4">
    <source>
        <dbReference type="ARBA" id="ARBA00023136"/>
    </source>
</evidence>
<dbReference type="InterPro" id="IPR045242">
    <property type="entry name" value="Syntaxin"/>
</dbReference>
<keyword evidence="4 5" id="KW-0472">Membrane</keyword>
<dbReference type="GO" id="GO:0006887">
    <property type="term" value="P:exocytosis"/>
    <property type="evidence" value="ECO:0007669"/>
    <property type="project" value="TreeGrafter"/>
</dbReference>
<evidence type="ECO:0000256" key="5">
    <source>
        <dbReference type="SAM" id="Phobius"/>
    </source>
</evidence>
<evidence type="ECO:0000313" key="9">
    <source>
        <dbReference type="Proteomes" id="UP000247702"/>
    </source>
</evidence>
<dbReference type="Pfam" id="PF00804">
    <property type="entry name" value="Syntaxin"/>
    <property type="match status" value="1"/>
</dbReference>
<sequence length="323" mass="36354">GLHISFQKSLTVLRNFHLFALFCAFITVMSTSEFSPPHVAVEIPMEGIGNGSQAGPSTGGGSQSLGEFFKEVNAIQEMIRNIKENMSGIEALHNRMVTVTDDESSRMSRQLDLLISETSRIAGQISNKLAVMEQNNKTLTTGQDQTQMRLTQHATLAKSFIDTMTNYLRMQEENEKKYKERIVRQFRIVKPDVTQQEIDQLLSEESGQIFTSQVLSKTQSEQSRAILTEIQDRQRDILRIEKSVNEINKMFGEVKALVLVGTKKTSDATDVIQDNTIQIGRDTAPTIKVAERIRKKKWKLLVLILILIIIIAAIVVPIVLHNT</sequence>
<proteinExistence type="predicted"/>
<dbReference type="GO" id="GO:0000149">
    <property type="term" value="F:SNARE binding"/>
    <property type="evidence" value="ECO:0007669"/>
    <property type="project" value="TreeGrafter"/>
</dbReference>
<dbReference type="CDD" id="cd00179">
    <property type="entry name" value="SynN"/>
    <property type="match status" value="1"/>
</dbReference>
<keyword evidence="6" id="KW-0732">Signal</keyword>
<dbReference type="EMBL" id="BEXD01001969">
    <property type="protein sequence ID" value="GBB96514.1"/>
    <property type="molecule type" value="Genomic_DNA"/>
</dbReference>
<dbReference type="PANTHER" id="PTHR19957:SF307">
    <property type="entry name" value="PROTEIN SSO1-RELATED"/>
    <property type="match status" value="1"/>
</dbReference>
<dbReference type="GO" id="GO:0006886">
    <property type="term" value="P:intracellular protein transport"/>
    <property type="evidence" value="ECO:0007669"/>
    <property type="project" value="TreeGrafter"/>
</dbReference>
<name>A0A2Z6RET7_9GLOM</name>
<feature type="signal peptide" evidence="6">
    <location>
        <begin position="1"/>
        <end position="31"/>
    </location>
</feature>
<dbReference type="STRING" id="94130.A0A2Z6RET7"/>
<dbReference type="GO" id="GO:0012505">
    <property type="term" value="C:endomembrane system"/>
    <property type="evidence" value="ECO:0007669"/>
    <property type="project" value="TreeGrafter"/>
</dbReference>
<dbReference type="SMART" id="SM00503">
    <property type="entry name" value="SynN"/>
    <property type="match status" value="1"/>
</dbReference>
<dbReference type="SUPFAM" id="SSF47661">
    <property type="entry name" value="t-snare proteins"/>
    <property type="match status" value="1"/>
</dbReference>
<reference evidence="8 9" key="1">
    <citation type="submission" date="2017-11" db="EMBL/GenBank/DDBJ databases">
        <title>The genome of Rhizophagus clarus HR1 reveals common genetic basis of auxotrophy among arbuscular mycorrhizal fungi.</title>
        <authorList>
            <person name="Kobayashi Y."/>
        </authorList>
    </citation>
    <scope>NUCLEOTIDE SEQUENCE [LARGE SCALE GENOMIC DNA]</scope>
    <source>
        <strain evidence="8 9">HR1</strain>
    </source>
</reference>
<accession>A0A2Z6RET7</accession>
<dbReference type="PANTHER" id="PTHR19957">
    <property type="entry name" value="SYNTAXIN"/>
    <property type="match status" value="1"/>
</dbReference>
<dbReference type="Proteomes" id="UP000247702">
    <property type="component" value="Unassembled WGS sequence"/>
</dbReference>
<organism evidence="8 9">
    <name type="scientific">Rhizophagus clarus</name>
    <dbReference type="NCBI Taxonomy" id="94130"/>
    <lineage>
        <taxon>Eukaryota</taxon>
        <taxon>Fungi</taxon>
        <taxon>Fungi incertae sedis</taxon>
        <taxon>Mucoromycota</taxon>
        <taxon>Glomeromycotina</taxon>
        <taxon>Glomeromycetes</taxon>
        <taxon>Glomerales</taxon>
        <taxon>Glomeraceae</taxon>
        <taxon>Rhizophagus</taxon>
    </lineage>
</organism>
<dbReference type="AlphaFoldDB" id="A0A2Z6RET7"/>
<protein>
    <recommendedName>
        <fullName evidence="7">Syntaxin N-terminal domain-containing protein</fullName>
    </recommendedName>
</protein>